<dbReference type="PANTHER" id="PTHR45125">
    <property type="entry name" value="F21J9.4-RELATED"/>
    <property type="match status" value="1"/>
</dbReference>
<protein>
    <recommendedName>
        <fullName evidence="2">No apical meristem-associated C-terminal domain-containing protein</fullName>
    </recommendedName>
</protein>
<dbReference type="AlphaFoldDB" id="A0AAN7J3X6"/>
<dbReference type="Proteomes" id="UP001324115">
    <property type="component" value="Unassembled WGS sequence"/>
</dbReference>
<evidence type="ECO:0000259" key="2">
    <source>
        <dbReference type="Pfam" id="PF14303"/>
    </source>
</evidence>
<dbReference type="InterPro" id="IPR029466">
    <property type="entry name" value="NAM-associated_C"/>
</dbReference>
<feature type="domain" description="No apical meristem-associated C-terminal" evidence="2">
    <location>
        <begin position="167"/>
        <end position="330"/>
    </location>
</feature>
<keyword evidence="1" id="KW-0175">Coiled coil</keyword>
<evidence type="ECO:0000256" key="1">
    <source>
        <dbReference type="SAM" id="Coils"/>
    </source>
</evidence>
<name>A0AAN7J3X6_QUERU</name>
<comment type="caution">
    <text evidence="3">The sequence shown here is derived from an EMBL/GenBank/DDBJ whole genome shotgun (WGS) entry which is preliminary data.</text>
</comment>
<dbReference type="Pfam" id="PF14303">
    <property type="entry name" value="NAM-associated"/>
    <property type="match status" value="1"/>
</dbReference>
<accession>A0AAN7J3X6</accession>
<proteinExistence type="predicted"/>
<feature type="coiled-coil region" evidence="1">
    <location>
        <begin position="249"/>
        <end position="288"/>
    </location>
</feature>
<evidence type="ECO:0000313" key="4">
    <source>
        <dbReference type="Proteomes" id="UP001324115"/>
    </source>
</evidence>
<keyword evidence="4" id="KW-1185">Reference proteome</keyword>
<sequence>MESHRDIELRRDLTYITGIMNRDIKIDSQFIGTSQNTLVSVFDSPPPPLSQVENASSTKGKWGSNFSVEKDKLLVLAWLNTSVDAMNNNEQTQNTFRKKVWEYFTQYNTSGTTHIIVSLLSRWGAISEKSNKFAECMTQVNVLYQSGITEEDKITNAKALFLEKQKKPFLIDHCWLMLKNQSKFVDPNNARWISSMPPTPKSISIGEGDCGSGLGDTSNFERPISRKAEKAIRKNKATGKDVGEYLTKKLKLIEDVTRLEEEKMFIEKEKIAIEKERNEEKLKIKKERIMIKKKKFEMIERLEEERIMMIDTSGLIGAQKAFYKQLQEEIMARRSSRN</sequence>
<evidence type="ECO:0000313" key="3">
    <source>
        <dbReference type="EMBL" id="KAK4604133.1"/>
    </source>
</evidence>
<gene>
    <name evidence="3" type="ORF">RGQ29_012589</name>
</gene>
<reference evidence="3 4" key="1">
    <citation type="journal article" date="2023" name="G3 (Bethesda)">
        <title>A haplotype-resolved chromosome-scale genome for Quercus rubra L. provides insights into the genetics of adaptive traits for red oak species.</title>
        <authorList>
            <person name="Kapoor B."/>
            <person name="Jenkins J."/>
            <person name="Schmutz J."/>
            <person name="Zhebentyayeva T."/>
            <person name="Kuelheim C."/>
            <person name="Coggeshall M."/>
            <person name="Heim C."/>
            <person name="Lasky J.R."/>
            <person name="Leites L."/>
            <person name="Islam-Faridi N."/>
            <person name="Romero-Severson J."/>
            <person name="DeLeo V.L."/>
            <person name="Lucas S.M."/>
            <person name="Lazic D."/>
            <person name="Gailing O."/>
            <person name="Carlson J."/>
            <person name="Staton M."/>
        </authorList>
    </citation>
    <scope>NUCLEOTIDE SEQUENCE [LARGE SCALE GENOMIC DNA]</scope>
    <source>
        <strain evidence="3">Pseudo-F2</strain>
    </source>
</reference>
<dbReference type="EMBL" id="JAXUIC010000002">
    <property type="protein sequence ID" value="KAK4604133.1"/>
    <property type="molecule type" value="Genomic_DNA"/>
</dbReference>
<organism evidence="3 4">
    <name type="scientific">Quercus rubra</name>
    <name type="common">Northern red oak</name>
    <name type="synonym">Quercus borealis</name>
    <dbReference type="NCBI Taxonomy" id="3512"/>
    <lineage>
        <taxon>Eukaryota</taxon>
        <taxon>Viridiplantae</taxon>
        <taxon>Streptophyta</taxon>
        <taxon>Embryophyta</taxon>
        <taxon>Tracheophyta</taxon>
        <taxon>Spermatophyta</taxon>
        <taxon>Magnoliopsida</taxon>
        <taxon>eudicotyledons</taxon>
        <taxon>Gunneridae</taxon>
        <taxon>Pentapetalae</taxon>
        <taxon>rosids</taxon>
        <taxon>fabids</taxon>
        <taxon>Fagales</taxon>
        <taxon>Fagaceae</taxon>
        <taxon>Quercus</taxon>
    </lineage>
</organism>
<dbReference type="PANTHER" id="PTHR45125:SF3">
    <property type="entry name" value="NO-APICAL-MERISTEM-ASSOCIATED CARBOXY-TERMINAL DOMAIN PROTEIN"/>
    <property type="match status" value="1"/>
</dbReference>